<dbReference type="EMBL" id="VJVV01000010">
    <property type="protein sequence ID" value="TRO79469.1"/>
    <property type="molecule type" value="Genomic_DNA"/>
</dbReference>
<proteinExistence type="predicted"/>
<dbReference type="SUPFAM" id="SSF88713">
    <property type="entry name" value="Glycoside hydrolase/deacetylase"/>
    <property type="match status" value="1"/>
</dbReference>
<name>A0A550J8A2_9BACT</name>
<organism evidence="2 3">
    <name type="scientific">Trichloromonas acetexigens</name>
    <dbReference type="NCBI Taxonomy" id="38815"/>
    <lineage>
        <taxon>Bacteria</taxon>
        <taxon>Pseudomonadati</taxon>
        <taxon>Thermodesulfobacteriota</taxon>
        <taxon>Desulfuromonadia</taxon>
        <taxon>Desulfuromonadales</taxon>
        <taxon>Trichloromonadaceae</taxon>
        <taxon>Trichloromonas</taxon>
    </lineage>
</organism>
<evidence type="ECO:0000313" key="2">
    <source>
        <dbReference type="EMBL" id="TRO79469.1"/>
    </source>
</evidence>
<feature type="compositionally biased region" description="Pro residues" evidence="1">
    <location>
        <begin position="172"/>
        <end position="201"/>
    </location>
</feature>
<dbReference type="Proteomes" id="UP000317155">
    <property type="component" value="Unassembled WGS sequence"/>
</dbReference>
<reference evidence="2 3" key="1">
    <citation type="submission" date="2019-07" db="EMBL/GenBank/DDBJ databases">
        <title>Insights of Desulfuromonas acetexigens electromicrobiology.</title>
        <authorList>
            <person name="Katuri K."/>
            <person name="Sapireddy V."/>
            <person name="Shaw D.R."/>
            <person name="Saikaly P."/>
        </authorList>
    </citation>
    <scope>NUCLEOTIDE SEQUENCE [LARGE SCALE GENOMIC DNA]</scope>
    <source>
        <strain evidence="2 3">2873</strain>
    </source>
</reference>
<dbReference type="PANTHER" id="PTHR30105">
    <property type="entry name" value="UNCHARACTERIZED YIBQ-RELATED"/>
    <property type="match status" value="1"/>
</dbReference>
<sequence length="423" mass="46137">MPPRKKSRRAKRPAVKKTSNRPLRLLLAALGVVGFLLLSLILLTYVRQSRLAPPETSPPVPPVIVKPPTPVVPELTRALPQPEGLRRLLQQSLTRGGYADGGLTIEQDHGVTTYVLDTPFPDAAELDVLLDPLRREAPEVRLETGRAPGALLVLLGDRVVARLQFRPLRVAAPPPPKALPPPPAPRPALPPPTSLTPPPPESGGRVAIVMDDLGRDLASARELLAIDLGVTFAIIPQNEAAPQVATLAHQSGREVMIHMPMEPQGYPRTNPGVDALLLSRSDEEIRALVRGYRQRVPYAVGGNNHMGSRFTESREKMAVVLEELRQAGLFFVDSRTSNRSVAFETARELGVATVRRDIFLDNVRTVPAIRGEIRRMVGIAKKSGEALAICHPYPETFAALRAEVGYLRAQGIRVVPASRLLVR</sequence>
<dbReference type="RefSeq" id="WP_092053533.1">
    <property type="nucleotide sequence ID" value="NZ_FOJJ01000002.1"/>
</dbReference>
<accession>A0A550J8A2</accession>
<dbReference type="AlphaFoldDB" id="A0A550J8A2"/>
<feature type="region of interest" description="Disordered" evidence="1">
    <location>
        <begin position="170"/>
        <end position="204"/>
    </location>
</feature>
<dbReference type="InterPro" id="IPR011330">
    <property type="entry name" value="Glyco_hydro/deAcase_b/a-brl"/>
</dbReference>
<dbReference type="GO" id="GO:0005975">
    <property type="term" value="P:carbohydrate metabolic process"/>
    <property type="evidence" value="ECO:0007669"/>
    <property type="project" value="InterPro"/>
</dbReference>
<dbReference type="InterPro" id="IPR006837">
    <property type="entry name" value="Divergent_DAC"/>
</dbReference>
<evidence type="ECO:0000313" key="3">
    <source>
        <dbReference type="Proteomes" id="UP000317155"/>
    </source>
</evidence>
<dbReference type="CDD" id="cd10936">
    <property type="entry name" value="CE4_DAC2"/>
    <property type="match status" value="1"/>
</dbReference>
<dbReference type="Pfam" id="PF04748">
    <property type="entry name" value="Polysacc_deac_2"/>
    <property type="match status" value="1"/>
</dbReference>
<gene>
    <name evidence="2" type="ORF">FL622_13040</name>
</gene>
<dbReference type="OrthoDB" id="9784811at2"/>
<evidence type="ECO:0000256" key="1">
    <source>
        <dbReference type="SAM" id="MobiDB-lite"/>
    </source>
</evidence>
<dbReference type="Gene3D" id="3.20.20.370">
    <property type="entry name" value="Glycoside hydrolase/deacetylase"/>
    <property type="match status" value="1"/>
</dbReference>
<protein>
    <submittedName>
        <fullName evidence="2">Divergent polysaccharide deacetylase family protein</fullName>
    </submittedName>
</protein>
<comment type="caution">
    <text evidence="2">The sequence shown here is derived from an EMBL/GenBank/DDBJ whole genome shotgun (WGS) entry which is preliminary data.</text>
</comment>
<keyword evidence="3" id="KW-1185">Reference proteome</keyword>
<dbReference type="PANTHER" id="PTHR30105:SF2">
    <property type="entry name" value="DIVERGENT POLYSACCHARIDE DEACETYLASE SUPERFAMILY"/>
    <property type="match status" value="1"/>
</dbReference>